<dbReference type="InterPro" id="IPR025272">
    <property type="entry name" value="SocA_Panacea"/>
</dbReference>
<sequence length="185" mass="21697">MRHTQGIYEDSVKLRAMIIFILRKLPGKLNRVALCKNLYYSEMHHFQKHGKSISGADYMHIEASPVPRHFNEIIAAMVAKGEVRVVPHVAPEVIEGRQIMVLRGMVFESDAPLLNVLGRDELRAVRMVSSTLQNEMNLETRYFPQYYQHYVQTGLYEVIPNVTFPKRPHLQFKAWSRKIYRLMWQ</sequence>
<accession>I4BBI3</accession>
<dbReference type="Pfam" id="PF13274">
    <property type="entry name" value="SocA_Panacea"/>
    <property type="match status" value="1"/>
</dbReference>
<reference evidence="2 3" key="1">
    <citation type="submission" date="2012-06" db="EMBL/GenBank/DDBJ databases">
        <title>The complete chromosome of genome of Turneriella parva DSM 21527.</title>
        <authorList>
            <consortium name="US DOE Joint Genome Institute (JGI-PGF)"/>
            <person name="Lucas S."/>
            <person name="Han J."/>
            <person name="Lapidus A."/>
            <person name="Bruce D."/>
            <person name="Goodwin L."/>
            <person name="Pitluck S."/>
            <person name="Peters L."/>
            <person name="Kyrpides N."/>
            <person name="Mavromatis K."/>
            <person name="Ivanova N."/>
            <person name="Mikhailova N."/>
            <person name="Chertkov O."/>
            <person name="Detter J.C."/>
            <person name="Tapia R."/>
            <person name="Han C."/>
            <person name="Land M."/>
            <person name="Hauser L."/>
            <person name="Markowitz V."/>
            <person name="Cheng J.-F."/>
            <person name="Hugenholtz P."/>
            <person name="Woyke T."/>
            <person name="Wu D."/>
            <person name="Gronow S."/>
            <person name="Wellnitz S."/>
            <person name="Brambilla E."/>
            <person name="Klenk H.-P."/>
            <person name="Eisen J.A."/>
        </authorList>
    </citation>
    <scope>NUCLEOTIDE SEQUENCE [LARGE SCALE GENOMIC DNA]</scope>
    <source>
        <strain evidence="3">ATCC BAA-1111 / DSM 21527 / NCTC 11395 / H</strain>
    </source>
</reference>
<dbReference type="STRING" id="869212.Turpa_4006"/>
<evidence type="ECO:0000313" key="3">
    <source>
        <dbReference type="Proteomes" id="UP000006048"/>
    </source>
</evidence>
<proteinExistence type="predicted"/>
<keyword evidence="3" id="KW-1185">Reference proteome</keyword>
<dbReference type="AlphaFoldDB" id="I4BBI3"/>
<evidence type="ECO:0000313" key="2">
    <source>
        <dbReference type="EMBL" id="AFM14640.1"/>
    </source>
</evidence>
<feature type="domain" description="Antitoxin SocA-like Panacea" evidence="1">
    <location>
        <begin position="34"/>
        <end position="78"/>
    </location>
</feature>
<dbReference type="OrthoDB" id="325465at2"/>
<gene>
    <name evidence="2" type="ordered locus">Turpa_4006</name>
</gene>
<dbReference type="RefSeq" id="WP_014805116.1">
    <property type="nucleotide sequence ID" value="NC_018020.1"/>
</dbReference>
<name>I4BBI3_TURPD</name>
<dbReference type="KEGG" id="tpx:Turpa_4006"/>
<dbReference type="Proteomes" id="UP000006048">
    <property type="component" value="Chromosome"/>
</dbReference>
<dbReference type="EMBL" id="CP002959">
    <property type="protein sequence ID" value="AFM14640.1"/>
    <property type="molecule type" value="Genomic_DNA"/>
</dbReference>
<organism evidence="2 3">
    <name type="scientific">Turneriella parva (strain ATCC BAA-1111 / DSM 21527 / NCTC 11395 / H)</name>
    <name type="common">Leptospira parva</name>
    <dbReference type="NCBI Taxonomy" id="869212"/>
    <lineage>
        <taxon>Bacteria</taxon>
        <taxon>Pseudomonadati</taxon>
        <taxon>Spirochaetota</taxon>
        <taxon>Spirochaetia</taxon>
        <taxon>Leptospirales</taxon>
        <taxon>Leptospiraceae</taxon>
        <taxon>Turneriella</taxon>
    </lineage>
</organism>
<protein>
    <recommendedName>
        <fullName evidence="1">Antitoxin SocA-like Panacea domain-containing protein</fullName>
    </recommendedName>
</protein>
<dbReference type="HOGENOM" id="CLU_1460704_0_0_12"/>
<evidence type="ECO:0000259" key="1">
    <source>
        <dbReference type="Pfam" id="PF13274"/>
    </source>
</evidence>